<evidence type="ECO:0000313" key="2">
    <source>
        <dbReference type="Proteomes" id="UP000029385"/>
    </source>
</evidence>
<dbReference type="OrthoDB" id="8777679at2"/>
<evidence type="ECO:0000313" key="1">
    <source>
        <dbReference type="EMBL" id="KFN40986.1"/>
    </source>
</evidence>
<proteinExistence type="predicted"/>
<dbReference type="EMBL" id="AVCI01000045">
    <property type="protein sequence ID" value="KFN40986.1"/>
    <property type="molecule type" value="Genomic_DNA"/>
</dbReference>
<dbReference type="AlphaFoldDB" id="A0A091ANR1"/>
<name>A0A091ANR1_9GAMM</name>
<dbReference type="Proteomes" id="UP000029385">
    <property type="component" value="Unassembled WGS sequence"/>
</dbReference>
<comment type="caution">
    <text evidence="1">The sequence shown here is derived from an EMBL/GenBank/DDBJ whole genome shotgun (WGS) entry which is preliminary data.</text>
</comment>
<gene>
    <name evidence="1" type="ORF">N789_03650</name>
</gene>
<protein>
    <submittedName>
        <fullName evidence="1">Uncharacterized protein</fullName>
    </submittedName>
</protein>
<keyword evidence="2" id="KW-1185">Reference proteome</keyword>
<dbReference type="RefSeq" id="WP_022967679.1">
    <property type="nucleotide sequence ID" value="NZ_ATVD01000001.1"/>
</dbReference>
<sequence>MSRYDGRPFLRLLDCYVLDAIGHLDDLQRGALEAMEPNLASTFGVDGSWTEIVADQMEFPDSFPAQVRAIWQKNVSLAQDHGTAIDPYEFVLAFVNDNFPDAVV</sequence>
<dbReference type="eggNOG" id="ENOG5033A43">
    <property type="taxonomic scope" value="Bacteria"/>
</dbReference>
<dbReference type="STRING" id="1121015.GCA_000420545_00005"/>
<reference evidence="1 2" key="1">
    <citation type="submission" date="2013-09" db="EMBL/GenBank/DDBJ databases">
        <title>Genome sequencing of Arenimonas oryziterrae.</title>
        <authorList>
            <person name="Chen F."/>
            <person name="Wang G."/>
        </authorList>
    </citation>
    <scope>NUCLEOTIDE SEQUENCE [LARGE SCALE GENOMIC DNA]</scope>
    <source>
        <strain evidence="1 2">YC6267</strain>
    </source>
</reference>
<dbReference type="PATRIC" id="fig|1121015.4.peg.2409"/>
<accession>A0A091ANR1</accession>
<organism evidence="1 2">
    <name type="scientific">Arenimonas oryziterrae DSM 21050 = YC6267</name>
    <dbReference type="NCBI Taxonomy" id="1121015"/>
    <lineage>
        <taxon>Bacteria</taxon>
        <taxon>Pseudomonadati</taxon>
        <taxon>Pseudomonadota</taxon>
        <taxon>Gammaproteobacteria</taxon>
        <taxon>Lysobacterales</taxon>
        <taxon>Lysobacteraceae</taxon>
        <taxon>Arenimonas</taxon>
    </lineage>
</organism>